<dbReference type="GO" id="GO:0016758">
    <property type="term" value="F:hexosyltransferase activity"/>
    <property type="evidence" value="ECO:0007669"/>
    <property type="project" value="TreeGrafter"/>
</dbReference>
<proteinExistence type="predicted"/>
<sequence length="389" mass="43270">MHVVHIITRLIVGGAQENTLLTVEDQQRHYGDRVTLLAGPGLGPEGSLEDRARRHGVDLRIIPPFRRNIHPWRDLASYRAIKRLLAEIRPEIVHTHASKAGILGRWAAARLGIPAVHTIHGASFHYGQSRAAFELYRLLERWTARHTARFISVADAMTDQYVAAGIAARDRFVTIYSGFDVEPFLNPPRPPATVRAELGLKPGDVVIGKVGRLFHLKGHEFVIAAARRVVADCPQAKFLFVGDGVLRADYERQLADLGLRDHFVFAGLVPPERVPELVHAMDIVVHTSLWEGLARVLPQALIAGKPVVSYDVDGAREVVLPGETGFLLPPQSVTELAVALEQLIGDAELRRRLGAAGRARFAEQFRHETMTRRIREVYAEVLKDRRAAQ</sequence>
<protein>
    <submittedName>
        <fullName evidence="3">Glycosyltransferase family 1 protein</fullName>
    </submittedName>
</protein>
<evidence type="ECO:0000259" key="2">
    <source>
        <dbReference type="Pfam" id="PF13579"/>
    </source>
</evidence>
<dbReference type="Pfam" id="PF13579">
    <property type="entry name" value="Glyco_trans_4_4"/>
    <property type="match status" value="1"/>
</dbReference>
<organism evidence="3">
    <name type="scientific">Schlesneria paludicola</name>
    <dbReference type="NCBI Taxonomy" id="360056"/>
    <lineage>
        <taxon>Bacteria</taxon>
        <taxon>Pseudomonadati</taxon>
        <taxon>Planctomycetota</taxon>
        <taxon>Planctomycetia</taxon>
        <taxon>Planctomycetales</taxon>
        <taxon>Planctomycetaceae</taxon>
        <taxon>Schlesneria</taxon>
    </lineage>
</organism>
<comment type="caution">
    <text evidence="3">The sequence shown here is derived from an EMBL/GenBank/DDBJ whole genome shotgun (WGS) entry which is preliminary data.</text>
</comment>
<reference evidence="3" key="1">
    <citation type="journal article" date="2020" name="mSystems">
        <title>Genome- and Community-Level Interaction Insights into Carbon Utilization and Element Cycling Functions of Hydrothermarchaeota in Hydrothermal Sediment.</title>
        <authorList>
            <person name="Zhou Z."/>
            <person name="Liu Y."/>
            <person name="Xu W."/>
            <person name="Pan J."/>
            <person name="Luo Z.H."/>
            <person name="Li M."/>
        </authorList>
    </citation>
    <scope>NUCLEOTIDE SEQUENCE [LARGE SCALE GENOMIC DNA]</scope>
    <source>
        <strain evidence="3">SpSt-508</strain>
    </source>
</reference>
<accession>A0A7C4LJ89</accession>
<dbReference type="InterPro" id="IPR001296">
    <property type="entry name" value="Glyco_trans_1"/>
</dbReference>
<dbReference type="InterPro" id="IPR028098">
    <property type="entry name" value="Glyco_trans_4-like_N"/>
</dbReference>
<name>A0A7C4LJ89_9PLAN</name>
<dbReference type="PANTHER" id="PTHR45947:SF3">
    <property type="entry name" value="SULFOQUINOVOSYL TRANSFERASE SQD2"/>
    <property type="match status" value="1"/>
</dbReference>
<dbReference type="InterPro" id="IPR050194">
    <property type="entry name" value="Glycosyltransferase_grp1"/>
</dbReference>
<dbReference type="SUPFAM" id="SSF53756">
    <property type="entry name" value="UDP-Glycosyltransferase/glycogen phosphorylase"/>
    <property type="match status" value="1"/>
</dbReference>
<evidence type="ECO:0000259" key="1">
    <source>
        <dbReference type="Pfam" id="PF00534"/>
    </source>
</evidence>
<dbReference type="CDD" id="cd03808">
    <property type="entry name" value="GT4_CapM-like"/>
    <property type="match status" value="1"/>
</dbReference>
<feature type="domain" description="Glycosyltransferase subfamily 4-like N-terminal" evidence="2">
    <location>
        <begin position="14"/>
        <end position="175"/>
    </location>
</feature>
<dbReference type="Gene3D" id="3.40.50.2000">
    <property type="entry name" value="Glycogen Phosphorylase B"/>
    <property type="match status" value="2"/>
</dbReference>
<evidence type="ECO:0000313" key="3">
    <source>
        <dbReference type="EMBL" id="HGT37996.1"/>
    </source>
</evidence>
<gene>
    <name evidence="3" type="ORF">ENS64_01820</name>
</gene>
<keyword evidence="3" id="KW-0808">Transferase</keyword>
<feature type="domain" description="Glycosyl transferase family 1" evidence="1">
    <location>
        <begin position="195"/>
        <end position="359"/>
    </location>
</feature>
<dbReference type="AlphaFoldDB" id="A0A7C4LJ89"/>
<dbReference type="Pfam" id="PF00534">
    <property type="entry name" value="Glycos_transf_1"/>
    <property type="match status" value="1"/>
</dbReference>
<dbReference type="EMBL" id="DSVQ01000005">
    <property type="protein sequence ID" value="HGT37996.1"/>
    <property type="molecule type" value="Genomic_DNA"/>
</dbReference>
<dbReference type="PANTHER" id="PTHR45947">
    <property type="entry name" value="SULFOQUINOVOSYL TRANSFERASE SQD2"/>
    <property type="match status" value="1"/>
</dbReference>